<feature type="region of interest" description="Disordered" evidence="1">
    <location>
        <begin position="52"/>
        <end position="91"/>
    </location>
</feature>
<proteinExistence type="predicted"/>
<dbReference type="EMBL" id="CP045423">
    <property type="protein sequence ID" value="QFU15858.1"/>
    <property type="molecule type" value="Genomic_DNA"/>
</dbReference>
<sequence length="140" mass="15412">MTDEEIEVVAEALALAGGCSWYPGRTDGPLLRIVTDRYREQARIAIEAIERVRAQPDGSRPPDPAAPSMNGEGRPMAKQDLRPGATVIYRPPGERRAYPCRVLEIRGNRAYLEPILRACTGWVAIECLQPLNVEGISNDA</sequence>
<dbReference type="AlphaFoldDB" id="A0A5P9JVQ9"/>
<organism evidence="2 3">
    <name type="scientific">Microvirga thermotolerans</name>
    <dbReference type="NCBI Taxonomy" id="2651334"/>
    <lineage>
        <taxon>Bacteria</taxon>
        <taxon>Pseudomonadati</taxon>
        <taxon>Pseudomonadota</taxon>
        <taxon>Alphaproteobacteria</taxon>
        <taxon>Hyphomicrobiales</taxon>
        <taxon>Methylobacteriaceae</taxon>
        <taxon>Microvirga</taxon>
    </lineage>
</organism>
<accession>A0A5P9JVQ9</accession>
<reference evidence="2 3" key="1">
    <citation type="submission" date="2019-10" db="EMBL/GenBank/DDBJ databases">
        <title>Isolation, Identification of Microvirga thermotolerans HR1, a novel thermophilic bacterium and Comparative Genomics of the genus Microvirga.</title>
        <authorList>
            <person name="Li J."/>
            <person name="Zhang W."/>
            <person name="Lin M."/>
            <person name="Wang J."/>
        </authorList>
    </citation>
    <scope>NUCLEOTIDE SEQUENCE [LARGE SCALE GENOMIC DNA]</scope>
    <source>
        <strain evidence="2 3">HR1</strain>
    </source>
</reference>
<dbReference type="RefSeq" id="WP_152585503.1">
    <property type="nucleotide sequence ID" value="NZ_CP045423.1"/>
</dbReference>
<dbReference type="KEGG" id="mico:GDR74_06270"/>
<gene>
    <name evidence="2" type="ORF">GDR74_06270</name>
</gene>
<name>A0A5P9JVQ9_9HYPH</name>
<evidence type="ECO:0000256" key="1">
    <source>
        <dbReference type="SAM" id="MobiDB-lite"/>
    </source>
</evidence>
<keyword evidence="3" id="KW-1185">Reference proteome</keyword>
<evidence type="ECO:0000313" key="3">
    <source>
        <dbReference type="Proteomes" id="UP000325614"/>
    </source>
</evidence>
<protein>
    <submittedName>
        <fullName evidence="2">Uncharacterized protein</fullName>
    </submittedName>
</protein>
<evidence type="ECO:0000313" key="2">
    <source>
        <dbReference type="EMBL" id="QFU15858.1"/>
    </source>
</evidence>
<dbReference type="Proteomes" id="UP000325614">
    <property type="component" value="Chromosome"/>
</dbReference>